<comment type="similarity">
    <text evidence="1 8">Belongs to the UDP-glucose/GDP-mannose dehydrogenase family.</text>
</comment>
<keyword evidence="11" id="KW-1185">Reference proteome</keyword>
<comment type="caution">
    <text evidence="10">The sequence shown here is derived from an EMBL/GenBank/DDBJ whole genome shotgun (WGS) entry which is preliminary data.</text>
</comment>
<dbReference type="InterPro" id="IPR008927">
    <property type="entry name" value="6-PGluconate_DH-like_C_sf"/>
</dbReference>
<keyword evidence="4" id="KW-0560">Oxidoreductase</keyword>
<evidence type="ECO:0000256" key="3">
    <source>
        <dbReference type="ARBA" id="ARBA00016796"/>
    </source>
</evidence>
<dbReference type="InterPro" id="IPR014027">
    <property type="entry name" value="UDP-Glc/GDP-Man_DH_C"/>
</dbReference>
<name>A0ABT8MDT2_9EURY</name>
<keyword evidence="5" id="KW-0520">NAD</keyword>
<dbReference type="Gene3D" id="3.40.50.720">
    <property type="entry name" value="NAD(P)-binding Rossmann-like Domain"/>
    <property type="match status" value="2"/>
</dbReference>
<dbReference type="InterPro" id="IPR036291">
    <property type="entry name" value="NAD(P)-bd_dom_sf"/>
</dbReference>
<dbReference type="Pfam" id="PF03721">
    <property type="entry name" value="UDPG_MGDP_dh_N"/>
    <property type="match status" value="1"/>
</dbReference>
<evidence type="ECO:0000256" key="8">
    <source>
        <dbReference type="PIRNR" id="PIRNR000124"/>
    </source>
</evidence>
<accession>A0ABT8MDT2</accession>
<dbReference type="SMART" id="SM00984">
    <property type="entry name" value="UDPG_MGDP_dh_C"/>
    <property type="match status" value="1"/>
</dbReference>
<evidence type="ECO:0000256" key="1">
    <source>
        <dbReference type="ARBA" id="ARBA00006601"/>
    </source>
</evidence>
<dbReference type="InterPro" id="IPR036220">
    <property type="entry name" value="UDP-Glc/GDP-Man_DH_C_sf"/>
</dbReference>
<dbReference type="PIRSF" id="PIRSF000124">
    <property type="entry name" value="UDPglc_GDPman_dh"/>
    <property type="match status" value="1"/>
</dbReference>
<feature type="domain" description="UDP-glucose/GDP-mannose dehydrogenase C-terminal" evidence="9">
    <location>
        <begin position="303"/>
        <end position="395"/>
    </location>
</feature>
<dbReference type="Pfam" id="PF00984">
    <property type="entry name" value="UDPG_MGDP_dh"/>
    <property type="match status" value="1"/>
</dbReference>
<dbReference type="InterPro" id="IPR014026">
    <property type="entry name" value="UDP-Glc/GDP-Man_DH_dimer"/>
</dbReference>
<evidence type="ECO:0000259" key="9">
    <source>
        <dbReference type="SMART" id="SM00984"/>
    </source>
</evidence>
<dbReference type="PIRSF" id="PIRSF500136">
    <property type="entry name" value="UDP_ManNAc_DH"/>
    <property type="match status" value="1"/>
</dbReference>
<dbReference type="PANTHER" id="PTHR43491:SF2">
    <property type="entry name" value="UDP-N-ACETYL-D-MANNOSAMINE DEHYDROGENASE"/>
    <property type="match status" value="1"/>
</dbReference>
<sequence>MKICVLGLGYIGLPTALLFAAAGADVVGVDVKESVVNTLNQGRVPFEEPGMDDLFLRARGRFVAKTEPEKADVFLIAVPTPLDQGTKVSDLTFVKKAAGMIAPHLDPDNLVILESTVPPGTSERVIIPQLEIGGVMVGEFLYAHCPERAIPGSTLREMIHNSRVVGGYDRESTEQTVALYRRFVEGQIYQTDTKTAEFVKLMENTCRDVSIALANEFAQLSEECGINVWEAIALANKHPRVSVLSPGPGVGGHCIAIDPWFLTENSIRCKMISMAREVNDSMPNYVLHVVRGLVNGTRNATITVFGVAYKGNVDDTRESPAIKFIKLAENEGYTVRCYDPHVKEFHYPLYDLDEAVRNSDCIVVLADHDCFRTLDLAAAGMRTKNVVDTRNILPHEKWSREGFVIRVLGDGAGAPLVQPDAGVRKVTLGPEVSVRPLNAPELAPTLPLVPHQERGDIV</sequence>
<reference evidence="10" key="1">
    <citation type="submission" date="2019-05" db="EMBL/GenBank/DDBJ databases">
        <title>Methanoculleus sp. FWC-SCC1, a methanogenic archaeon isolated from deep marine cold seep.</title>
        <authorList>
            <person name="Chen Y.-W."/>
            <person name="Chen S.-C."/>
            <person name="Teng N.-H."/>
            <person name="Lai M.-C."/>
        </authorList>
    </citation>
    <scope>NUCLEOTIDE SEQUENCE</scope>
    <source>
        <strain evidence="10">FWC-SCC1</strain>
    </source>
</reference>
<dbReference type="RefSeq" id="WP_301665287.1">
    <property type="nucleotide sequence ID" value="NZ_VCYH01000014.1"/>
</dbReference>
<proteinExistence type="inferred from homology"/>
<gene>
    <name evidence="10" type="ORF">FGU65_14525</name>
</gene>
<dbReference type="SUPFAM" id="SSF51735">
    <property type="entry name" value="NAD(P)-binding Rossmann-fold domains"/>
    <property type="match status" value="1"/>
</dbReference>
<dbReference type="EMBL" id="VCYH01000014">
    <property type="protein sequence ID" value="MDN7026081.1"/>
    <property type="molecule type" value="Genomic_DNA"/>
</dbReference>
<dbReference type="InterPro" id="IPR017476">
    <property type="entry name" value="UDP-Glc/GDP-Man"/>
</dbReference>
<evidence type="ECO:0000256" key="5">
    <source>
        <dbReference type="ARBA" id="ARBA00023027"/>
    </source>
</evidence>
<evidence type="ECO:0000256" key="6">
    <source>
        <dbReference type="ARBA" id="ARBA00030172"/>
    </source>
</evidence>
<evidence type="ECO:0000256" key="7">
    <source>
        <dbReference type="ARBA" id="ARBA00049130"/>
    </source>
</evidence>
<protein>
    <recommendedName>
        <fullName evidence="3">UDP-N-acetyl-D-mannosamine dehydrogenase</fullName>
        <ecNumber evidence="2">1.1.1.336</ecNumber>
    </recommendedName>
    <alternativeName>
        <fullName evidence="6">UDP-ManNAc 6-dehydrogenase</fullName>
    </alternativeName>
</protein>
<comment type="catalytic activity">
    <reaction evidence="7">
        <text>UDP-N-acetyl-alpha-D-mannosamine + 2 NAD(+) + H2O = UDP-N-acetyl-alpha-D-mannosaminouronate + 2 NADH + 3 H(+)</text>
        <dbReference type="Rhea" id="RHEA:25780"/>
        <dbReference type="ChEBI" id="CHEBI:15377"/>
        <dbReference type="ChEBI" id="CHEBI:15378"/>
        <dbReference type="ChEBI" id="CHEBI:57540"/>
        <dbReference type="ChEBI" id="CHEBI:57945"/>
        <dbReference type="ChEBI" id="CHEBI:68623"/>
        <dbReference type="ChEBI" id="CHEBI:70731"/>
        <dbReference type="EC" id="1.1.1.336"/>
    </reaction>
</comment>
<dbReference type="Proteomes" id="UP001168338">
    <property type="component" value="Unassembled WGS sequence"/>
</dbReference>
<evidence type="ECO:0000313" key="10">
    <source>
        <dbReference type="EMBL" id="MDN7026081.1"/>
    </source>
</evidence>
<dbReference type="SUPFAM" id="SSF52413">
    <property type="entry name" value="UDP-glucose/GDP-mannose dehydrogenase C-terminal domain"/>
    <property type="match status" value="1"/>
</dbReference>
<organism evidence="10 11">
    <name type="scientific">Methanoculleus frigidifontis</name>
    <dbReference type="NCBI Taxonomy" id="2584085"/>
    <lineage>
        <taxon>Archaea</taxon>
        <taxon>Methanobacteriati</taxon>
        <taxon>Methanobacteriota</taxon>
        <taxon>Stenosarchaea group</taxon>
        <taxon>Methanomicrobia</taxon>
        <taxon>Methanomicrobiales</taxon>
        <taxon>Methanomicrobiaceae</taxon>
        <taxon>Methanoculleus</taxon>
    </lineage>
</organism>
<dbReference type="InterPro" id="IPR028359">
    <property type="entry name" value="UDP_ManNAc/GlcNAc_DH"/>
</dbReference>
<dbReference type="NCBIfam" id="TIGR03026">
    <property type="entry name" value="NDP-sugDHase"/>
    <property type="match status" value="1"/>
</dbReference>
<dbReference type="PANTHER" id="PTHR43491">
    <property type="entry name" value="UDP-N-ACETYL-D-MANNOSAMINE DEHYDROGENASE"/>
    <property type="match status" value="1"/>
</dbReference>
<evidence type="ECO:0000313" key="11">
    <source>
        <dbReference type="Proteomes" id="UP001168338"/>
    </source>
</evidence>
<dbReference type="SUPFAM" id="SSF48179">
    <property type="entry name" value="6-phosphogluconate dehydrogenase C-terminal domain-like"/>
    <property type="match status" value="1"/>
</dbReference>
<dbReference type="EC" id="1.1.1.336" evidence="2"/>
<evidence type="ECO:0000256" key="4">
    <source>
        <dbReference type="ARBA" id="ARBA00023002"/>
    </source>
</evidence>
<dbReference type="InterPro" id="IPR001732">
    <property type="entry name" value="UDP-Glc/GDP-Man_DH_N"/>
</dbReference>
<dbReference type="Pfam" id="PF03720">
    <property type="entry name" value="UDPG_MGDP_dh_C"/>
    <property type="match status" value="1"/>
</dbReference>
<evidence type="ECO:0000256" key="2">
    <source>
        <dbReference type="ARBA" id="ARBA00012935"/>
    </source>
</evidence>